<dbReference type="InterPro" id="IPR037171">
    <property type="entry name" value="NagB/RpiA_transferase-like"/>
</dbReference>
<evidence type="ECO:0000313" key="6">
    <source>
        <dbReference type="Proteomes" id="UP000248311"/>
    </source>
</evidence>
<dbReference type="Pfam" id="PF00455">
    <property type="entry name" value="DeoRC"/>
    <property type="match status" value="1"/>
</dbReference>
<feature type="domain" description="HTH deoR-type" evidence="4">
    <location>
        <begin position="54"/>
        <end position="109"/>
    </location>
</feature>
<dbReference type="PANTHER" id="PTHR30363:SF44">
    <property type="entry name" value="AGA OPERON TRANSCRIPTIONAL REPRESSOR-RELATED"/>
    <property type="match status" value="1"/>
</dbReference>
<dbReference type="PROSITE" id="PS51000">
    <property type="entry name" value="HTH_DEOR_2"/>
    <property type="match status" value="1"/>
</dbReference>
<dbReference type="SMART" id="SM00420">
    <property type="entry name" value="HTH_DEOR"/>
    <property type="match status" value="1"/>
</dbReference>
<dbReference type="SUPFAM" id="SSF46785">
    <property type="entry name" value="Winged helix' DNA-binding domain"/>
    <property type="match status" value="1"/>
</dbReference>
<dbReference type="PANTHER" id="PTHR30363">
    <property type="entry name" value="HTH-TYPE TRANSCRIPTIONAL REGULATOR SRLR-RELATED"/>
    <property type="match status" value="1"/>
</dbReference>
<dbReference type="EMBL" id="QJTE01000002">
    <property type="protein sequence ID" value="PYE84835.1"/>
    <property type="molecule type" value="Genomic_DNA"/>
</dbReference>
<dbReference type="InterPro" id="IPR014036">
    <property type="entry name" value="DeoR-like_C"/>
</dbReference>
<keyword evidence="6" id="KW-1185">Reference proteome</keyword>
<evidence type="ECO:0000256" key="2">
    <source>
        <dbReference type="ARBA" id="ARBA00023125"/>
    </source>
</evidence>
<dbReference type="SUPFAM" id="SSF100950">
    <property type="entry name" value="NagB/RpiA/CoA transferase-like"/>
    <property type="match status" value="1"/>
</dbReference>
<dbReference type="Proteomes" id="UP000248311">
    <property type="component" value="Unassembled WGS sequence"/>
</dbReference>
<evidence type="ECO:0000259" key="4">
    <source>
        <dbReference type="PROSITE" id="PS51000"/>
    </source>
</evidence>
<dbReference type="PROSITE" id="PS00894">
    <property type="entry name" value="HTH_DEOR_1"/>
    <property type="match status" value="1"/>
</dbReference>
<organism evidence="5 6">
    <name type="scientific">Pseudoroseicyclus aestuarii</name>
    <dbReference type="NCBI Taxonomy" id="1795041"/>
    <lineage>
        <taxon>Bacteria</taxon>
        <taxon>Pseudomonadati</taxon>
        <taxon>Pseudomonadota</taxon>
        <taxon>Alphaproteobacteria</taxon>
        <taxon>Rhodobacterales</taxon>
        <taxon>Paracoccaceae</taxon>
        <taxon>Pseudoroseicyclus</taxon>
    </lineage>
</organism>
<keyword evidence="1" id="KW-0805">Transcription regulation</keyword>
<name>A0A318SU05_9RHOB</name>
<dbReference type="Gene3D" id="1.10.10.10">
    <property type="entry name" value="Winged helix-like DNA-binding domain superfamily/Winged helix DNA-binding domain"/>
    <property type="match status" value="1"/>
</dbReference>
<proteinExistence type="predicted"/>
<dbReference type="GO" id="GO:0003700">
    <property type="term" value="F:DNA-binding transcription factor activity"/>
    <property type="evidence" value="ECO:0007669"/>
    <property type="project" value="InterPro"/>
</dbReference>
<reference evidence="5 6" key="1">
    <citation type="submission" date="2018-06" db="EMBL/GenBank/DDBJ databases">
        <title>Genomic Encyclopedia of Type Strains, Phase III (KMG-III): the genomes of soil and plant-associated and newly described type strains.</title>
        <authorList>
            <person name="Whitman W."/>
        </authorList>
    </citation>
    <scope>NUCLEOTIDE SEQUENCE [LARGE SCALE GENOMIC DNA]</scope>
    <source>
        <strain evidence="5 6">CECT 9025</strain>
    </source>
</reference>
<evidence type="ECO:0000256" key="1">
    <source>
        <dbReference type="ARBA" id="ARBA00023015"/>
    </source>
</evidence>
<comment type="caution">
    <text evidence="5">The sequence shown here is derived from an EMBL/GenBank/DDBJ whole genome shotgun (WGS) entry which is preliminary data.</text>
</comment>
<gene>
    <name evidence="5" type="ORF">DFP88_102638</name>
</gene>
<dbReference type="InterPro" id="IPR001034">
    <property type="entry name" value="DeoR_HTH"/>
</dbReference>
<dbReference type="GO" id="GO:0003677">
    <property type="term" value="F:DNA binding"/>
    <property type="evidence" value="ECO:0007669"/>
    <property type="project" value="UniProtKB-KW"/>
</dbReference>
<sequence>MARRITGFAIAACPGHNGAPAARTDAMKQPTAMPAAVQRLMTEEVPADSRQARQLSRRQMIAETVMTEGAMRIEDLTDRFGISLMTVHRDLDELVGRGLLRKTRGVVSAAATSLIESSDVYRSSRQEAEKRAIALAAMAYVEPGQAIFFDDSTTVLAMAPHLQDKAPLTVITNSLTLMTQLRGLPELSLLGLGGQYHAWANAFMGRMTTAEIARLRADTLFLSMAAVTDDIVFHQSPEMVETKRAMFDSAARRILLIDHTKFERRALHGFAPLLEFDRVIVDDGIDPEHLERLRGKGIAVDVAPVAAAMAAR</sequence>
<dbReference type="SMART" id="SM01134">
    <property type="entry name" value="DeoRC"/>
    <property type="match status" value="1"/>
</dbReference>
<dbReference type="AlphaFoldDB" id="A0A318SU05"/>
<dbReference type="InterPro" id="IPR050313">
    <property type="entry name" value="Carb_Metab_HTH_regulators"/>
</dbReference>
<evidence type="ECO:0000313" key="5">
    <source>
        <dbReference type="EMBL" id="PYE84835.1"/>
    </source>
</evidence>
<protein>
    <submittedName>
        <fullName evidence="5">DeoR family transcriptional regulator</fullName>
    </submittedName>
</protein>
<keyword evidence="3" id="KW-0804">Transcription</keyword>
<dbReference type="InterPro" id="IPR036390">
    <property type="entry name" value="WH_DNA-bd_sf"/>
</dbReference>
<dbReference type="Pfam" id="PF08220">
    <property type="entry name" value="HTH_DeoR"/>
    <property type="match status" value="1"/>
</dbReference>
<dbReference type="InterPro" id="IPR018356">
    <property type="entry name" value="Tscrpt_reg_HTH_DeoR_CS"/>
</dbReference>
<evidence type="ECO:0000256" key="3">
    <source>
        <dbReference type="ARBA" id="ARBA00023163"/>
    </source>
</evidence>
<keyword evidence="2" id="KW-0238">DNA-binding</keyword>
<dbReference type="InterPro" id="IPR036388">
    <property type="entry name" value="WH-like_DNA-bd_sf"/>
</dbReference>
<accession>A0A318SU05</accession>